<gene>
    <name evidence="1" type="ORF">ACFSTE_16660</name>
</gene>
<organism evidence="1 2">
    <name type="scientific">Aquimarina hainanensis</name>
    <dbReference type="NCBI Taxonomy" id="1578017"/>
    <lineage>
        <taxon>Bacteria</taxon>
        <taxon>Pseudomonadati</taxon>
        <taxon>Bacteroidota</taxon>
        <taxon>Flavobacteriia</taxon>
        <taxon>Flavobacteriales</taxon>
        <taxon>Flavobacteriaceae</taxon>
        <taxon>Aquimarina</taxon>
    </lineage>
</organism>
<comment type="caution">
    <text evidence="1">The sequence shown here is derived from an EMBL/GenBank/DDBJ whole genome shotgun (WGS) entry which is preliminary data.</text>
</comment>
<protein>
    <submittedName>
        <fullName evidence="1">Uncharacterized protein</fullName>
    </submittedName>
</protein>
<accession>A0ABW5NCA6</accession>
<keyword evidence="2" id="KW-1185">Reference proteome</keyword>
<dbReference type="EMBL" id="JBHULX010000039">
    <property type="protein sequence ID" value="MFD2592471.1"/>
    <property type="molecule type" value="Genomic_DNA"/>
</dbReference>
<evidence type="ECO:0000313" key="1">
    <source>
        <dbReference type="EMBL" id="MFD2592471.1"/>
    </source>
</evidence>
<name>A0ABW5NCA6_9FLAO</name>
<dbReference type="Proteomes" id="UP001597459">
    <property type="component" value="Unassembled WGS sequence"/>
</dbReference>
<evidence type="ECO:0000313" key="2">
    <source>
        <dbReference type="Proteomes" id="UP001597459"/>
    </source>
</evidence>
<dbReference type="RefSeq" id="WP_176030521.1">
    <property type="nucleotide sequence ID" value="NZ_JBHSJV010000001.1"/>
</dbReference>
<reference evidence="2" key="1">
    <citation type="journal article" date="2019" name="Int. J. Syst. Evol. Microbiol.">
        <title>The Global Catalogue of Microorganisms (GCM) 10K type strain sequencing project: providing services to taxonomists for standard genome sequencing and annotation.</title>
        <authorList>
            <consortium name="The Broad Institute Genomics Platform"/>
            <consortium name="The Broad Institute Genome Sequencing Center for Infectious Disease"/>
            <person name="Wu L."/>
            <person name="Ma J."/>
        </authorList>
    </citation>
    <scope>NUCLEOTIDE SEQUENCE [LARGE SCALE GENOMIC DNA]</scope>
    <source>
        <strain evidence="2">KCTC 42423</strain>
    </source>
</reference>
<proteinExistence type="predicted"/>
<sequence length="541" mass="61278">MNSPNKQFKFVKVLVVIGTTLFGGTLFAQKPVLSEDFDFSIGEKYKHIKNYTTYYVGNGSRFMSIKKGRKDITIQRFSLKDMKEDVKKRQVIEDKGDFNGAMNLDGKAVVFYSKKNKAFAQVISLTGIVAGKPVQLVSEKENISDDFGFKSTYGFDAGGRINKFVFKKSPNGEKLLVLFRVKTPSDEGDKIGISVFDSELTRLWTRKVTLPYPTKKIRAEDFLINNEGTFFMTASIFAEESSDKDKLKETYRTEFFKITADDKEVVKASIGVPNRAIADAVLGIDAAGLIRVTGFYTTKDNKAIATGLFSTKIDSLGKVVETISSDIPGELKEQFAAARETRINEGTQKKTDKDDFEDLHVNSLSFNADGSVVILAEQRYVTSQTTSSSSGSRTIYKYYYRNIVASKLMTSGKIEWMHILPKYQMGTRGKSSMSYFTFKEYGKHYLFYIDDFTNLKRGFEEFPAKYYDRKKEFLYLTAFVINDGTGEVVKEPILTGSDIRNSRLDFLRVSQAVRLRNRDIIFEAFDGKKNNLLLKISDTKE</sequence>